<organism evidence="2">
    <name type="scientific">marine sediment metagenome</name>
    <dbReference type="NCBI Taxonomy" id="412755"/>
    <lineage>
        <taxon>unclassified sequences</taxon>
        <taxon>metagenomes</taxon>
        <taxon>ecological metagenomes</taxon>
    </lineage>
</organism>
<gene>
    <name evidence="2" type="ORF">S01H4_48457</name>
</gene>
<dbReference type="AlphaFoldDB" id="X1B9P5"/>
<sequence>MNFLAMKTRKISTPAEPEPEASIEHEGYVITSMPMAEGGQFRLCAEITREIDGEMKTHRMIRADIFPNRDEAIEASYRKAKQMIKEQGDRFF</sequence>
<dbReference type="Pfam" id="PF10115">
    <property type="entry name" value="HlyU"/>
    <property type="match status" value="1"/>
</dbReference>
<protein>
    <recommendedName>
        <fullName evidence="3">Transcriptional activator HlyU</fullName>
    </recommendedName>
</protein>
<comment type="caution">
    <text evidence="2">The sequence shown here is derived from an EMBL/GenBank/DDBJ whole genome shotgun (WGS) entry which is preliminary data.</text>
</comment>
<feature type="region of interest" description="Disordered" evidence="1">
    <location>
        <begin position="1"/>
        <end position="23"/>
    </location>
</feature>
<dbReference type="InterPro" id="IPR018772">
    <property type="entry name" value="Transcription_activator_HlyU"/>
</dbReference>
<evidence type="ECO:0000256" key="1">
    <source>
        <dbReference type="SAM" id="MobiDB-lite"/>
    </source>
</evidence>
<name>X1B9P5_9ZZZZ</name>
<accession>X1B9P5</accession>
<dbReference type="EMBL" id="BART01027323">
    <property type="protein sequence ID" value="GAG91830.1"/>
    <property type="molecule type" value="Genomic_DNA"/>
</dbReference>
<proteinExistence type="predicted"/>
<reference evidence="2" key="1">
    <citation type="journal article" date="2014" name="Front. Microbiol.">
        <title>High frequency of phylogenetically diverse reductive dehalogenase-homologous genes in deep subseafloor sedimentary metagenomes.</title>
        <authorList>
            <person name="Kawai M."/>
            <person name="Futagami T."/>
            <person name="Toyoda A."/>
            <person name="Takaki Y."/>
            <person name="Nishi S."/>
            <person name="Hori S."/>
            <person name="Arai W."/>
            <person name="Tsubouchi T."/>
            <person name="Morono Y."/>
            <person name="Uchiyama I."/>
            <person name="Ito T."/>
            <person name="Fujiyama A."/>
            <person name="Inagaki F."/>
            <person name="Takami H."/>
        </authorList>
    </citation>
    <scope>NUCLEOTIDE SEQUENCE</scope>
    <source>
        <strain evidence="2">Expedition CK06-06</strain>
    </source>
</reference>
<evidence type="ECO:0008006" key="3">
    <source>
        <dbReference type="Google" id="ProtNLM"/>
    </source>
</evidence>
<evidence type="ECO:0000313" key="2">
    <source>
        <dbReference type="EMBL" id="GAG91830.1"/>
    </source>
</evidence>